<keyword evidence="2" id="KW-1133">Transmembrane helix</keyword>
<evidence type="ECO:0000313" key="3">
    <source>
        <dbReference type="EMBL" id="PYI68432.1"/>
    </source>
</evidence>
<dbReference type="OrthoDB" id="4793644at2"/>
<keyword evidence="2" id="KW-0472">Membrane</keyword>
<dbReference type="InterPro" id="IPR025443">
    <property type="entry name" value="DUF4307"/>
</dbReference>
<keyword evidence="2" id="KW-0812">Transmembrane</keyword>
<evidence type="ECO:0000313" key="4">
    <source>
        <dbReference type="Proteomes" id="UP000247832"/>
    </source>
</evidence>
<feature type="transmembrane region" description="Helical" evidence="2">
    <location>
        <begin position="46"/>
        <end position="65"/>
    </location>
</feature>
<evidence type="ECO:0000256" key="1">
    <source>
        <dbReference type="SAM" id="MobiDB-lite"/>
    </source>
</evidence>
<dbReference type="EMBL" id="QJVD01000005">
    <property type="protein sequence ID" value="PYI68432.1"/>
    <property type="molecule type" value="Genomic_DNA"/>
</dbReference>
<gene>
    <name evidence="3" type="ORF">CVV68_06380</name>
</gene>
<dbReference type="Proteomes" id="UP000247832">
    <property type="component" value="Unassembled WGS sequence"/>
</dbReference>
<feature type="compositionally biased region" description="Polar residues" evidence="1">
    <location>
        <begin position="18"/>
        <end position="30"/>
    </location>
</feature>
<comment type="caution">
    <text evidence="3">The sequence shown here is derived from an EMBL/GenBank/DDBJ whole genome shotgun (WGS) entry which is preliminary data.</text>
</comment>
<protein>
    <submittedName>
        <fullName evidence="3">DUF4307 domain-containing protein</fullName>
    </submittedName>
</protein>
<reference evidence="3 4" key="1">
    <citation type="submission" date="2018-05" db="EMBL/GenBank/DDBJ databases">
        <title>Genetic diversity of glacier-inhabiting Cryobacterium bacteria in China and description of Cryobacterium mengkeensis sp. nov. and Arthrobacter glacialis sp. nov.</title>
        <authorList>
            <person name="Liu Q."/>
            <person name="Xin Y.-H."/>
        </authorList>
    </citation>
    <scope>NUCLEOTIDE SEQUENCE [LARGE SCALE GENOMIC DNA]</scope>
    <source>
        <strain evidence="3 4">LI2</strain>
    </source>
</reference>
<keyword evidence="4" id="KW-1185">Reference proteome</keyword>
<organism evidence="3 4">
    <name type="scientific">Arthrobacter livingstonensis</name>
    <dbReference type="NCBI Taxonomy" id="670078"/>
    <lineage>
        <taxon>Bacteria</taxon>
        <taxon>Bacillati</taxon>
        <taxon>Actinomycetota</taxon>
        <taxon>Actinomycetes</taxon>
        <taxon>Micrococcales</taxon>
        <taxon>Micrococcaceae</taxon>
        <taxon>Arthrobacter</taxon>
    </lineage>
</organism>
<name>A0A2V5LC27_9MICC</name>
<sequence>MGGQPPAQPRIKTPVDAVTNSESPAATSVANRYGTPKRTLSKTRRIIVLAVVGVLAVTWILWVTVGNNTGISNKLISYNVVDPTLSTVDVAVTKDPAATAKCALQALNSSYAVVGYNVITIGPNGTGAGVDSGRTTTVRGEVRTDSLAVTGVVEDCWIVRQP</sequence>
<evidence type="ECO:0000256" key="2">
    <source>
        <dbReference type="SAM" id="Phobius"/>
    </source>
</evidence>
<dbReference type="Pfam" id="PF14155">
    <property type="entry name" value="DUF4307"/>
    <property type="match status" value="1"/>
</dbReference>
<dbReference type="AlphaFoldDB" id="A0A2V5LC27"/>
<proteinExistence type="predicted"/>
<feature type="region of interest" description="Disordered" evidence="1">
    <location>
        <begin position="1"/>
        <end position="33"/>
    </location>
</feature>
<accession>A0A2V5LC27</accession>